<feature type="compositionally biased region" description="Basic residues" evidence="12">
    <location>
        <begin position="449"/>
        <end position="462"/>
    </location>
</feature>
<comment type="cofactor">
    <cofactor evidence="1">
        <name>Cu(2+)</name>
        <dbReference type="ChEBI" id="CHEBI:29036"/>
    </cofactor>
</comment>
<dbReference type="GO" id="GO:0004497">
    <property type="term" value="F:monooxygenase activity"/>
    <property type="evidence" value="ECO:0007669"/>
    <property type="project" value="UniProtKB-KW"/>
</dbReference>
<evidence type="ECO:0000313" key="15">
    <source>
        <dbReference type="Proteomes" id="UP000290288"/>
    </source>
</evidence>
<dbReference type="Proteomes" id="UP000290288">
    <property type="component" value="Unassembled WGS sequence"/>
</dbReference>
<dbReference type="Pfam" id="PF22810">
    <property type="entry name" value="LPMO_AA14"/>
    <property type="match status" value="1"/>
</dbReference>
<protein>
    <submittedName>
        <fullName evidence="14">Uncharacterized protein</fullName>
    </submittedName>
</protein>
<evidence type="ECO:0000256" key="6">
    <source>
        <dbReference type="ARBA" id="ARBA00023002"/>
    </source>
</evidence>
<feature type="chain" id="PRO_5020297658" evidence="13">
    <location>
        <begin position="26"/>
        <end position="462"/>
    </location>
</feature>
<keyword evidence="4" id="KW-0479">Metal-binding</keyword>
<evidence type="ECO:0000256" key="10">
    <source>
        <dbReference type="ARBA" id="ARBA00023180"/>
    </source>
</evidence>
<feature type="signal peptide" evidence="13">
    <location>
        <begin position="1"/>
        <end position="25"/>
    </location>
</feature>
<keyword evidence="7" id="KW-0186">Copper</keyword>
<keyword evidence="10" id="KW-0325">Glycoprotein</keyword>
<evidence type="ECO:0000256" key="1">
    <source>
        <dbReference type="ARBA" id="ARBA00001973"/>
    </source>
</evidence>
<evidence type="ECO:0000256" key="8">
    <source>
        <dbReference type="ARBA" id="ARBA00023033"/>
    </source>
</evidence>
<dbReference type="InterPro" id="IPR054497">
    <property type="entry name" value="LPMO_AA14"/>
</dbReference>
<name>A0A4Q2DL07_9AGAR</name>
<keyword evidence="5 13" id="KW-0732">Signal</keyword>
<evidence type="ECO:0000256" key="12">
    <source>
        <dbReference type="SAM" id="MobiDB-lite"/>
    </source>
</evidence>
<dbReference type="EMBL" id="SDEE01000195">
    <property type="protein sequence ID" value="RXW19564.1"/>
    <property type="molecule type" value="Genomic_DNA"/>
</dbReference>
<comment type="similarity">
    <text evidence="11">Belongs to the polysaccharide monooxygenase AA14 family.</text>
</comment>
<evidence type="ECO:0000256" key="11">
    <source>
        <dbReference type="ARBA" id="ARBA00046340"/>
    </source>
</evidence>
<keyword evidence="3" id="KW-0964">Secreted</keyword>
<dbReference type="AlphaFoldDB" id="A0A4Q2DL07"/>
<dbReference type="GO" id="GO:0046872">
    <property type="term" value="F:metal ion binding"/>
    <property type="evidence" value="ECO:0007669"/>
    <property type="project" value="UniProtKB-KW"/>
</dbReference>
<feature type="region of interest" description="Disordered" evidence="12">
    <location>
        <begin position="283"/>
        <end position="302"/>
    </location>
</feature>
<dbReference type="OrthoDB" id="2019572at2759"/>
<evidence type="ECO:0000256" key="3">
    <source>
        <dbReference type="ARBA" id="ARBA00022525"/>
    </source>
</evidence>
<gene>
    <name evidence="14" type="ORF">EST38_g6298</name>
</gene>
<feature type="compositionally biased region" description="Low complexity" evidence="12">
    <location>
        <begin position="312"/>
        <end position="435"/>
    </location>
</feature>
<dbReference type="STRING" id="2316362.A0A4Q2DL07"/>
<keyword evidence="15" id="KW-1185">Reference proteome</keyword>
<sequence>MKLGFSKSAFVAVSLFGMAVNAHLAAWHEAMWCLNVRIFLPVSSHLAKRPTLIRPQGNTGREDLNSYDIVSPLYQLSFRDWWFHHVNRCDEFPPAPGKFIDLPAGGTFKIEIASNRAKTELSYNGRDSSQWPDGETYPEDYNVAGCITSPNMHAQNHGRAAGTAFAISYVSDIKQVTPQNLVVFSVRHRTPWKRVIYYDVPAAMPPCPPEGCICAWGWVPNGCGQPNMYHQAFRCRVTNSRSNTPLATPQPPKWCEGNPGACTKGAKQMIYWNQLEGNNIQVDGRDSAGDFKSPGYNEKVGFADGAQNDIFAGPASSGGSSPPSSGGSSSPPSGSGNTANTNTNTNTNTGSTSSNNNTGGGSTTNTGGSSTTNTGGSSSGGTTSPSTGNTSNSNAESGGPSGSTSGSTTGSDGSTTSPASGGSSVPSTTPRQSCQRTRRKRRQEEKMKRALGHHHHAMKRSF</sequence>
<keyword evidence="9" id="KW-1015">Disulfide bond</keyword>
<organism evidence="14 15">
    <name type="scientific">Candolleomyces aberdarensis</name>
    <dbReference type="NCBI Taxonomy" id="2316362"/>
    <lineage>
        <taxon>Eukaryota</taxon>
        <taxon>Fungi</taxon>
        <taxon>Dikarya</taxon>
        <taxon>Basidiomycota</taxon>
        <taxon>Agaricomycotina</taxon>
        <taxon>Agaricomycetes</taxon>
        <taxon>Agaricomycetidae</taxon>
        <taxon>Agaricales</taxon>
        <taxon>Agaricineae</taxon>
        <taxon>Psathyrellaceae</taxon>
        <taxon>Candolleomyces</taxon>
    </lineage>
</organism>
<keyword evidence="6" id="KW-0560">Oxidoreductase</keyword>
<proteinExistence type="inferred from homology"/>
<reference evidence="14 15" key="1">
    <citation type="submission" date="2019-01" db="EMBL/GenBank/DDBJ databases">
        <title>Draft genome sequence of Psathyrella aberdarensis IHI B618.</title>
        <authorList>
            <person name="Buettner E."/>
            <person name="Kellner H."/>
        </authorList>
    </citation>
    <scope>NUCLEOTIDE SEQUENCE [LARGE SCALE GENOMIC DNA]</scope>
    <source>
        <strain evidence="14 15">IHI B618</strain>
    </source>
</reference>
<comment type="subcellular location">
    <subcellularLocation>
        <location evidence="2">Secreted</location>
    </subcellularLocation>
</comment>
<evidence type="ECO:0000256" key="4">
    <source>
        <dbReference type="ARBA" id="ARBA00022723"/>
    </source>
</evidence>
<evidence type="ECO:0000256" key="5">
    <source>
        <dbReference type="ARBA" id="ARBA00022729"/>
    </source>
</evidence>
<dbReference type="GO" id="GO:0005576">
    <property type="term" value="C:extracellular region"/>
    <property type="evidence" value="ECO:0007669"/>
    <property type="project" value="UniProtKB-SubCell"/>
</dbReference>
<evidence type="ECO:0000256" key="2">
    <source>
        <dbReference type="ARBA" id="ARBA00004613"/>
    </source>
</evidence>
<accession>A0A4Q2DL07</accession>
<evidence type="ECO:0000256" key="13">
    <source>
        <dbReference type="SAM" id="SignalP"/>
    </source>
</evidence>
<evidence type="ECO:0000313" key="14">
    <source>
        <dbReference type="EMBL" id="RXW19564.1"/>
    </source>
</evidence>
<evidence type="ECO:0000256" key="7">
    <source>
        <dbReference type="ARBA" id="ARBA00023008"/>
    </source>
</evidence>
<evidence type="ECO:0000256" key="9">
    <source>
        <dbReference type="ARBA" id="ARBA00023157"/>
    </source>
</evidence>
<keyword evidence="8" id="KW-0503">Monooxygenase</keyword>
<comment type="caution">
    <text evidence="14">The sequence shown here is derived from an EMBL/GenBank/DDBJ whole genome shotgun (WGS) entry which is preliminary data.</text>
</comment>
<feature type="region of interest" description="Disordered" evidence="12">
    <location>
        <begin position="307"/>
        <end position="462"/>
    </location>
</feature>